<dbReference type="Pfam" id="PF13420">
    <property type="entry name" value="Acetyltransf_4"/>
    <property type="match status" value="1"/>
</dbReference>
<dbReference type="AlphaFoldDB" id="A0AAU0PA61"/>
<gene>
    <name evidence="1" type="ORF">QUR76_02290</name>
</gene>
<reference evidence="1" key="1">
    <citation type="submission" date="2023-06" db="EMBL/GenBank/DDBJ databases">
        <title>Characterization of Arcobacter Isolates from Retail Chicken Sold in Supermarkets in Tbilisi, Georgia.</title>
        <authorList>
            <person name="Riediger M."/>
            <person name="Zautner A.E."/>
        </authorList>
    </citation>
    <scope>NUCLEOTIDE SEQUENCE</scope>
    <source>
        <strain evidence="1">DSM 115956</strain>
    </source>
</reference>
<name>A0AAU0PA61_9BACT</name>
<dbReference type="InterPro" id="IPR016181">
    <property type="entry name" value="Acyl_CoA_acyltransferase"/>
</dbReference>
<keyword evidence="1" id="KW-0808">Transferase</keyword>
<accession>A0AAU0PA61</accession>
<evidence type="ECO:0000313" key="1">
    <source>
        <dbReference type="EMBL" id="WPD06029.1"/>
    </source>
</evidence>
<sequence>MSNDNIIEKNAHFNWIENLLNDQNSKYFAIFFDNKLQGSVYFNINQQNECFWGIYLDERSSAIISSLSAYIFLEFLINTMSIQKIFSSVKKNNSQALNFNKNFGFEIFKDDEEYCYLKLSKEVWENSKKSRLLKPIKRYLDKIEYYFE</sequence>
<protein>
    <submittedName>
        <fullName evidence="1">GNAT family N-acetyltransferase</fullName>
        <ecNumber evidence="1">2.3.1.-</ecNumber>
    </submittedName>
</protein>
<dbReference type="SUPFAM" id="SSF55729">
    <property type="entry name" value="Acyl-CoA N-acyltransferases (Nat)"/>
    <property type="match status" value="1"/>
</dbReference>
<dbReference type="EC" id="2.3.1.-" evidence="1"/>
<dbReference type="EMBL" id="CP129949">
    <property type="protein sequence ID" value="WPD06029.1"/>
    <property type="molecule type" value="Genomic_DNA"/>
</dbReference>
<dbReference type="Gene3D" id="3.40.630.30">
    <property type="match status" value="1"/>
</dbReference>
<proteinExistence type="predicted"/>
<organism evidence="1">
    <name type="scientific">Arcobacter sp. DSM 115956</name>
    <dbReference type="NCBI Taxonomy" id="3059426"/>
    <lineage>
        <taxon>Bacteria</taxon>
        <taxon>Pseudomonadati</taxon>
        <taxon>Campylobacterota</taxon>
        <taxon>Epsilonproteobacteria</taxon>
        <taxon>Campylobacterales</taxon>
        <taxon>Arcobacteraceae</taxon>
        <taxon>Arcobacter</taxon>
    </lineage>
</organism>
<dbReference type="GO" id="GO:0016746">
    <property type="term" value="F:acyltransferase activity"/>
    <property type="evidence" value="ECO:0007669"/>
    <property type="project" value="UniProtKB-KW"/>
</dbReference>
<keyword evidence="1" id="KW-0012">Acyltransferase</keyword>